<dbReference type="SUPFAM" id="SSF49777">
    <property type="entry name" value="PEBP-like"/>
    <property type="match status" value="1"/>
</dbReference>
<organism evidence="1 2">
    <name type="scientific">Denitromonas halophila</name>
    <dbReference type="NCBI Taxonomy" id="1629404"/>
    <lineage>
        <taxon>Bacteria</taxon>
        <taxon>Pseudomonadati</taxon>
        <taxon>Pseudomonadota</taxon>
        <taxon>Betaproteobacteria</taxon>
        <taxon>Rhodocyclales</taxon>
        <taxon>Zoogloeaceae</taxon>
        <taxon>Denitromonas</taxon>
    </lineage>
</organism>
<gene>
    <name evidence="1" type="ORF">FHP89_07735</name>
</gene>
<dbReference type="Pfam" id="PF01161">
    <property type="entry name" value="PBP"/>
    <property type="match status" value="1"/>
</dbReference>
<dbReference type="Proteomes" id="UP000318349">
    <property type="component" value="Unassembled WGS sequence"/>
</dbReference>
<evidence type="ECO:0000313" key="2">
    <source>
        <dbReference type="Proteomes" id="UP000318349"/>
    </source>
</evidence>
<proteinExistence type="predicted"/>
<evidence type="ECO:0000313" key="1">
    <source>
        <dbReference type="EMBL" id="TVO77212.1"/>
    </source>
</evidence>
<dbReference type="InterPro" id="IPR005247">
    <property type="entry name" value="YbhB_YbcL/LppC-like"/>
</dbReference>
<dbReference type="CDD" id="cd00865">
    <property type="entry name" value="PEBP_bact_arch"/>
    <property type="match status" value="1"/>
</dbReference>
<dbReference type="NCBIfam" id="TIGR00481">
    <property type="entry name" value="YbhB/YbcL family Raf kinase inhibitor-like protein"/>
    <property type="match status" value="1"/>
</dbReference>
<dbReference type="InterPro" id="IPR036610">
    <property type="entry name" value="PEBP-like_sf"/>
</dbReference>
<dbReference type="AlphaFoldDB" id="A0A557RVC8"/>
<dbReference type="InterPro" id="IPR008914">
    <property type="entry name" value="PEBP"/>
</dbReference>
<protein>
    <submittedName>
        <fullName evidence="1">YbhB/YbcL family Raf kinase inhibitor-like protein</fullName>
    </submittedName>
</protein>
<dbReference type="PANTHER" id="PTHR30289:SF1">
    <property type="entry name" value="PEBP (PHOSPHATIDYLETHANOLAMINE-BINDING PROTEIN) FAMILY PROTEIN"/>
    <property type="match status" value="1"/>
</dbReference>
<comment type="caution">
    <text evidence="1">The sequence shown here is derived from an EMBL/GenBank/DDBJ whole genome shotgun (WGS) entry which is preliminary data.</text>
</comment>
<name>A0A557RVC8_9RHOO</name>
<accession>A0A557RVC8</accession>
<dbReference type="EMBL" id="VMNI01000007">
    <property type="protein sequence ID" value="TVO77212.1"/>
    <property type="molecule type" value="Genomic_DNA"/>
</dbReference>
<reference evidence="1 2" key="1">
    <citation type="submission" date="2019-07" db="EMBL/GenBank/DDBJ databases">
        <title>The pathways for chlorine oxyanion respiration interact through the shared metabolite chlorate.</title>
        <authorList>
            <person name="Barnum T.P."/>
            <person name="Cheng Y."/>
            <person name="Hill K.A."/>
            <person name="Lucas L.N."/>
            <person name="Carlson H.K."/>
            <person name="Coates J.D."/>
        </authorList>
    </citation>
    <scope>NUCLEOTIDE SEQUENCE [LARGE SCALE GENOMIC DNA]</scope>
    <source>
        <strain evidence="1 2">SFB-1</strain>
    </source>
</reference>
<dbReference type="PANTHER" id="PTHR30289">
    <property type="entry name" value="UNCHARACTERIZED PROTEIN YBCL-RELATED"/>
    <property type="match status" value="1"/>
</dbReference>
<sequence length="209" mass="22437">MKISSRSLKDGQPIDGAYAFCVPATEGHVALSDNRSPHIAWSDLPAGTRSLVLICHDPDVPSQGDDVNQEGRSVPADLPRVDFFHWVLIDIDPALGELAEAAFSSGVTARGKPGPAAPHGTRQGINDYTGWFAGDPDMRGDYHGYDGPCPPWNDSIVHRYVFTLFATDLASCPMSERFTGQQVRDALAGHILGQAALTVRYSLNPAVPA</sequence>
<dbReference type="Gene3D" id="3.90.280.10">
    <property type="entry name" value="PEBP-like"/>
    <property type="match status" value="1"/>
</dbReference>